<dbReference type="InterPro" id="IPR050884">
    <property type="entry name" value="CNP_phosphodiesterase-III"/>
</dbReference>
<dbReference type="GO" id="GO:0045893">
    <property type="term" value="P:positive regulation of DNA-templated transcription"/>
    <property type="evidence" value="ECO:0007669"/>
    <property type="project" value="InterPro"/>
</dbReference>
<dbReference type="EMBL" id="QXTF01000002">
    <property type="protein sequence ID" value="RIX29239.1"/>
    <property type="molecule type" value="Genomic_DNA"/>
</dbReference>
<organism evidence="6 7">
    <name type="scientific">Sphingomonas edaphi</name>
    <dbReference type="NCBI Taxonomy" id="2315689"/>
    <lineage>
        <taxon>Bacteria</taxon>
        <taxon>Pseudomonadati</taxon>
        <taxon>Pseudomonadota</taxon>
        <taxon>Alphaproteobacteria</taxon>
        <taxon>Sphingomonadales</taxon>
        <taxon>Sphingomonadaceae</taxon>
        <taxon>Sphingomonas</taxon>
    </lineage>
</organism>
<comment type="similarity">
    <text evidence="4">Belongs to the cyclic nucleotide phosphodiesterase class-III family.</text>
</comment>
<reference evidence="6 7" key="1">
    <citation type="submission" date="2018-09" db="EMBL/GenBank/DDBJ databases">
        <title>Sphingomonas sp. DAC4.</title>
        <authorList>
            <person name="Seo T."/>
        </authorList>
    </citation>
    <scope>NUCLEOTIDE SEQUENCE [LARGE SCALE GENOMIC DNA]</scope>
    <source>
        <strain evidence="6 7">DAC4</strain>
    </source>
</reference>
<evidence type="ECO:0000259" key="5">
    <source>
        <dbReference type="PROSITE" id="PS50252"/>
    </source>
</evidence>
<dbReference type="OrthoDB" id="651281at2"/>
<dbReference type="Proteomes" id="UP000285023">
    <property type="component" value="Unassembled WGS sequence"/>
</dbReference>
<dbReference type="Pfam" id="PF00149">
    <property type="entry name" value="Metallophos"/>
    <property type="match status" value="1"/>
</dbReference>
<dbReference type="SUPFAM" id="SSF56300">
    <property type="entry name" value="Metallo-dependent phosphatases"/>
    <property type="match status" value="1"/>
</dbReference>
<dbReference type="Gene3D" id="3.60.21.10">
    <property type="match status" value="1"/>
</dbReference>
<dbReference type="InterPro" id="IPR029052">
    <property type="entry name" value="Metallo-depent_PP-like"/>
</dbReference>
<dbReference type="CDD" id="cd07402">
    <property type="entry name" value="MPP_GpdQ"/>
    <property type="match status" value="1"/>
</dbReference>
<keyword evidence="3" id="KW-0408">Iron</keyword>
<dbReference type="InterPro" id="IPR026575">
    <property type="entry name" value="GpdQ/CpdA-like"/>
</dbReference>
<evidence type="ECO:0000256" key="1">
    <source>
        <dbReference type="ARBA" id="ARBA00022723"/>
    </source>
</evidence>
<dbReference type="InterPro" id="IPR046360">
    <property type="entry name" value="T-box_DNA-bd"/>
</dbReference>
<dbReference type="PANTHER" id="PTHR42988:SF2">
    <property type="entry name" value="CYCLIC NUCLEOTIDE PHOSPHODIESTERASE CBUA0032-RELATED"/>
    <property type="match status" value="1"/>
</dbReference>
<proteinExistence type="inferred from homology"/>
<evidence type="ECO:0000256" key="4">
    <source>
        <dbReference type="ARBA" id="ARBA00025742"/>
    </source>
</evidence>
<keyword evidence="2" id="KW-0378">Hydrolase</keyword>
<feature type="domain" description="T-box" evidence="5">
    <location>
        <begin position="97"/>
        <end position="206"/>
    </location>
</feature>
<dbReference type="GO" id="GO:0003700">
    <property type="term" value="F:DNA-binding transcription factor activity"/>
    <property type="evidence" value="ECO:0007669"/>
    <property type="project" value="InterPro"/>
</dbReference>
<evidence type="ECO:0000256" key="2">
    <source>
        <dbReference type="ARBA" id="ARBA00022801"/>
    </source>
</evidence>
<keyword evidence="7" id="KW-1185">Reference proteome</keyword>
<evidence type="ECO:0000256" key="3">
    <source>
        <dbReference type="ARBA" id="ARBA00023004"/>
    </source>
</evidence>
<protein>
    <submittedName>
        <fullName evidence="6">Phosphodiesterase</fullName>
    </submittedName>
</protein>
<dbReference type="GO" id="GO:0046872">
    <property type="term" value="F:metal ion binding"/>
    <property type="evidence" value="ECO:0007669"/>
    <property type="project" value="UniProtKB-KW"/>
</dbReference>
<dbReference type="GO" id="GO:0004112">
    <property type="term" value="F:cyclic-nucleotide phosphodiesterase activity"/>
    <property type="evidence" value="ECO:0007669"/>
    <property type="project" value="InterPro"/>
</dbReference>
<keyword evidence="1" id="KW-0479">Metal-binding</keyword>
<gene>
    <name evidence="6" type="ORF">D3M59_08000</name>
</gene>
<dbReference type="PROSITE" id="PS50252">
    <property type="entry name" value="TBOX_3"/>
    <property type="match status" value="1"/>
</dbReference>
<sequence length="295" mass="32913">MAARQPSINGILVAQVTDLHIGFDSDNLHELNVRRLNLVIDQLNAMRPKPSLLLVTGDLVEDGEDVGAYRHMKALVGRWEGPVLWTMGNHDNRAEFRSIFPEVPADANGFVQYETEHGGVRWIVLDTLDPGRHGGMVCTRRAAWLKERLAEKKRTPTVIVLHHPPVDTGIDWMSALSSESWVRRLERVIRPASQVVGMIAGHVHRPIATSFAGKPLMVCPSAAPWLALDLEGIDPKHPDGRPLIIGDAPAFALHYWNGERLLTHFDVAGPRHVMASYDDNLQPMIRDFIRERGTG</sequence>
<dbReference type="InterPro" id="IPR004843">
    <property type="entry name" value="Calcineurin-like_PHP"/>
</dbReference>
<name>A0A418Q044_9SPHN</name>
<dbReference type="PANTHER" id="PTHR42988">
    <property type="entry name" value="PHOSPHOHYDROLASE"/>
    <property type="match status" value="1"/>
</dbReference>
<evidence type="ECO:0000313" key="7">
    <source>
        <dbReference type="Proteomes" id="UP000285023"/>
    </source>
</evidence>
<dbReference type="RefSeq" id="WP_119533127.1">
    <property type="nucleotide sequence ID" value="NZ_QXTF01000002.1"/>
</dbReference>
<dbReference type="AlphaFoldDB" id="A0A418Q044"/>
<evidence type="ECO:0000313" key="6">
    <source>
        <dbReference type="EMBL" id="RIX29239.1"/>
    </source>
</evidence>
<comment type="caution">
    <text evidence="6">The sequence shown here is derived from an EMBL/GenBank/DDBJ whole genome shotgun (WGS) entry which is preliminary data.</text>
</comment>
<accession>A0A418Q044</accession>